<evidence type="ECO:0000313" key="2">
    <source>
        <dbReference type="EMBL" id="GAA5414780.1"/>
    </source>
</evidence>
<organism evidence="2 3">
    <name type="scientific">Ureaplasma ceti</name>
    <dbReference type="NCBI Taxonomy" id="3119530"/>
    <lineage>
        <taxon>Bacteria</taxon>
        <taxon>Bacillati</taxon>
        <taxon>Mycoplasmatota</taxon>
        <taxon>Mycoplasmoidales</taxon>
        <taxon>Mycoplasmoidaceae</taxon>
        <taxon>Ureaplasma</taxon>
    </lineage>
</organism>
<keyword evidence="3" id="KW-1185">Reference proteome</keyword>
<keyword evidence="1" id="KW-0175">Coiled coil</keyword>
<comment type="caution">
    <text evidence="2">The sequence shown here is derived from an EMBL/GenBank/DDBJ whole genome shotgun (WGS) entry which is preliminary data.</text>
</comment>
<dbReference type="EMBL" id="BAABQM010000003">
    <property type="protein sequence ID" value="GAA5414780.1"/>
    <property type="molecule type" value="Genomic_DNA"/>
</dbReference>
<protein>
    <submittedName>
        <fullName evidence="2">Uncharacterized protein</fullName>
    </submittedName>
</protein>
<evidence type="ECO:0000256" key="1">
    <source>
        <dbReference type="SAM" id="Coils"/>
    </source>
</evidence>
<accession>A0ABP9U6W7</accession>
<feature type="coiled-coil region" evidence="1">
    <location>
        <begin position="73"/>
        <end position="135"/>
    </location>
</feature>
<proteinExistence type="predicted"/>
<dbReference type="RefSeq" id="WP_353289941.1">
    <property type="nucleotide sequence ID" value="NZ_BAABQM010000003.1"/>
</dbReference>
<evidence type="ECO:0000313" key="3">
    <source>
        <dbReference type="Proteomes" id="UP001449582"/>
    </source>
</evidence>
<sequence length="217" mass="25535">MKTSNQSAQLANLYQFSDESLEAELLRYLKELDQLEHNQNQGCIHYDTQPASHSATSAHEGFTLHGGCCNEESRQQHHHIEELQTKIEKLRAKRNDNILAKINQINNLKDLDHYLAVYEKQQNSLDKQYEKLSHDYKKALGIVDVMDCCVDNHYFLEFIKEDYYSNPSQSKYFDKVLKLNDSALELDEILEALNFKRKELLKHHEPSNVHHRTIWKH</sequence>
<name>A0ABP9U6W7_9BACT</name>
<gene>
    <name evidence="2" type="ORF">UREOM_4910</name>
</gene>
<reference evidence="2" key="1">
    <citation type="submission" date="2024-02" db="EMBL/GenBank/DDBJ databases">
        <title>Draft genome sequence of new strains in genus Ureaplasma.</title>
        <authorList>
            <person name="Nakajima Y."/>
            <person name="Segawa T."/>
        </authorList>
    </citation>
    <scope>NUCLEOTIDE SEQUENCE [LARGE SCALE GENOMIC DNA]</scope>
    <source>
        <strain evidence="2">OM1</strain>
    </source>
</reference>
<dbReference type="Proteomes" id="UP001449582">
    <property type="component" value="Unassembled WGS sequence"/>
</dbReference>